<dbReference type="InterPro" id="IPR028938">
    <property type="entry name" value="Rsf1-like"/>
</dbReference>
<evidence type="ECO:0000313" key="2">
    <source>
        <dbReference type="EMBL" id="MPA67595.1"/>
    </source>
</evidence>
<evidence type="ECO:0008006" key="3">
    <source>
        <dbReference type="Google" id="ProtNLM"/>
    </source>
</evidence>
<protein>
    <recommendedName>
        <fullName evidence="3">DDT domain-containing protein DDR4</fullName>
    </recommendedName>
</protein>
<dbReference type="EMBL" id="GHES01037036">
    <property type="protein sequence ID" value="MPA67595.1"/>
    <property type="molecule type" value="Transcribed_RNA"/>
</dbReference>
<feature type="compositionally biased region" description="Low complexity" evidence="1">
    <location>
        <begin position="407"/>
        <end position="418"/>
    </location>
</feature>
<name>A0A5B7BG64_DAVIN</name>
<sequence length="525" mass="58788">MTDNRRRPTPIVGGETGEDLTVISESLPTESELARRRLRERWELASVLNFLNVFEPVIGSKMKISAEEIEAALIKPSSLLAQLHITLLQGIPPVSKNLNGSDVWVTVLCKKLAMWWPWVAEGDIPLTAAKGEEISRYKELDPAIRLLILKALCEIRADQDDTVSYINDALKNGTEISCFRKDKIGENGNGTAYWYDGNTIIGYRLYKEVNKFESKPKGKGKGTAPAISSHWETLATNLEEFRKVVDEFSSSKVKAEVTVGKTIETDAIPVLEKLQKKKERVLKQQQRTEKLLNGFRDSGVTRSCRNRRPVRYTFDEYDRAIEEAIRVTKKRKTAEDRRHEEKHSECGEDDKTACNGGSETETKLRDSAVDKYDSMESDTESDKLQEVDDDDDDDDDDEYDGEKDDNNNNNEDGSSSSNSDKENNDIENGNRVTHHSRKQISSLAHKPVGPRWSKRLAGIDSHPVSDARNLAAKNRLRQRPTRNTALESAVVPDSEDGNSSEDVNNSMSSGENLSPAADPSADSDN</sequence>
<proteinExistence type="predicted"/>
<dbReference type="AlphaFoldDB" id="A0A5B7BG64"/>
<dbReference type="PANTHER" id="PTHR14296:SF12">
    <property type="entry name" value="DDT DOMAIN-CONTAINING PROTEIN DDR4 ISOFORM X1"/>
    <property type="match status" value="1"/>
</dbReference>
<feature type="compositionally biased region" description="Basic and acidic residues" evidence="1">
    <location>
        <begin position="360"/>
        <end position="386"/>
    </location>
</feature>
<feature type="compositionally biased region" description="Acidic residues" evidence="1">
    <location>
        <begin position="387"/>
        <end position="403"/>
    </location>
</feature>
<organism evidence="2">
    <name type="scientific">Davidia involucrata</name>
    <name type="common">Dove tree</name>
    <dbReference type="NCBI Taxonomy" id="16924"/>
    <lineage>
        <taxon>Eukaryota</taxon>
        <taxon>Viridiplantae</taxon>
        <taxon>Streptophyta</taxon>
        <taxon>Embryophyta</taxon>
        <taxon>Tracheophyta</taxon>
        <taxon>Spermatophyta</taxon>
        <taxon>Magnoliopsida</taxon>
        <taxon>eudicotyledons</taxon>
        <taxon>Gunneridae</taxon>
        <taxon>Pentapetalae</taxon>
        <taxon>asterids</taxon>
        <taxon>Cornales</taxon>
        <taxon>Nyssaceae</taxon>
        <taxon>Davidia</taxon>
    </lineage>
</organism>
<gene>
    <name evidence="2" type="ORF">Din_037036</name>
</gene>
<feature type="compositionally biased region" description="Basic and acidic residues" evidence="1">
    <location>
        <begin position="333"/>
        <end position="352"/>
    </location>
</feature>
<dbReference type="PANTHER" id="PTHR14296">
    <property type="entry name" value="REMODELING AND SPACING FACTOR 1"/>
    <property type="match status" value="1"/>
</dbReference>
<accession>A0A5B7BG64</accession>
<dbReference type="GO" id="GO:0031213">
    <property type="term" value="C:RSF complex"/>
    <property type="evidence" value="ECO:0007669"/>
    <property type="project" value="InterPro"/>
</dbReference>
<feature type="region of interest" description="Disordered" evidence="1">
    <location>
        <begin position="329"/>
        <end position="525"/>
    </location>
</feature>
<reference evidence="2" key="1">
    <citation type="submission" date="2019-08" db="EMBL/GenBank/DDBJ databases">
        <title>Reference gene set and small RNA set construction with multiple tissues from Davidia involucrata Baill.</title>
        <authorList>
            <person name="Yang H."/>
            <person name="Zhou C."/>
            <person name="Li G."/>
            <person name="Wang J."/>
            <person name="Gao P."/>
            <person name="Wang M."/>
            <person name="Wang R."/>
            <person name="Zhao Y."/>
        </authorList>
    </citation>
    <scope>NUCLEOTIDE SEQUENCE</scope>
    <source>
        <tissue evidence="2">Mixed with DoveR01_LX</tissue>
    </source>
</reference>
<evidence type="ECO:0000256" key="1">
    <source>
        <dbReference type="SAM" id="MobiDB-lite"/>
    </source>
</evidence>
<feature type="compositionally biased region" description="Polar residues" evidence="1">
    <location>
        <begin position="500"/>
        <end position="512"/>
    </location>
</feature>
<dbReference type="GO" id="GO:0006355">
    <property type="term" value="P:regulation of DNA-templated transcription"/>
    <property type="evidence" value="ECO:0007669"/>
    <property type="project" value="InterPro"/>
</dbReference>